<keyword evidence="3" id="KW-0548">Nucleotidyltransferase</keyword>
<keyword evidence="2" id="KW-0808">Transferase</keyword>
<dbReference type="InterPro" id="IPR050254">
    <property type="entry name" value="RNA_pol_beta''_euk"/>
</dbReference>
<organism evidence="5 6">
    <name type="scientific">Phtheirospermum japonicum</name>
    <dbReference type="NCBI Taxonomy" id="374723"/>
    <lineage>
        <taxon>Eukaryota</taxon>
        <taxon>Viridiplantae</taxon>
        <taxon>Streptophyta</taxon>
        <taxon>Embryophyta</taxon>
        <taxon>Tracheophyta</taxon>
        <taxon>Spermatophyta</taxon>
        <taxon>Magnoliopsida</taxon>
        <taxon>eudicotyledons</taxon>
        <taxon>Gunneridae</taxon>
        <taxon>Pentapetalae</taxon>
        <taxon>asterids</taxon>
        <taxon>lamiids</taxon>
        <taxon>Lamiales</taxon>
        <taxon>Orobanchaceae</taxon>
        <taxon>Orobanchaceae incertae sedis</taxon>
        <taxon>Phtheirospermum</taxon>
    </lineage>
</organism>
<accession>A0A830BII3</accession>
<evidence type="ECO:0000313" key="6">
    <source>
        <dbReference type="Proteomes" id="UP000653305"/>
    </source>
</evidence>
<dbReference type="PANTHER" id="PTHR34995:SF1">
    <property type="entry name" value="DNA-DIRECTED RNA POLYMERASE SUBUNIT BETA"/>
    <property type="match status" value="1"/>
</dbReference>
<dbReference type="GO" id="GO:0000428">
    <property type="term" value="C:DNA-directed RNA polymerase complex"/>
    <property type="evidence" value="ECO:0007669"/>
    <property type="project" value="UniProtKB-KW"/>
</dbReference>
<dbReference type="GO" id="GO:0016779">
    <property type="term" value="F:nucleotidyltransferase activity"/>
    <property type="evidence" value="ECO:0007669"/>
    <property type="project" value="UniProtKB-KW"/>
</dbReference>
<protein>
    <submittedName>
        <fullName evidence="5">DNA-directed RNA polymerase subunit beta</fullName>
    </submittedName>
</protein>
<keyword evidence="1 5" id="KW-0240">DNA-directed RNA polymerase</keyword>
<keyword evidence="6" id="KW-1185">Reference proteome</keyword>
<evidence type="ECO:0000256" key="3">
    <source>
        <dbReference type="ARBA" id="ARBA00022695"/>
    </source>
</evidence>
<evidence type="ECO:0000256" key="1">
    <source>
        <dbReference type="ARBA" id="ARBA00022478"/>
    </source>
</evidence>
<dbReference type="EMBL" id="BMAC01000139">
    <property type="protein sequence ID" value="GFP87207.1"/>
    <property type="molecule type" value="Genomic_DNA"/>
</dbReference>
<evidence type="ECO:0000256" key="4">
    <source>
        <dbReference type="ARBA" id="ARBA00023163"/>
    </source>
</evidence>
<keyword evidence="4" id="KW-0804">Transcription</keyword>
<dbReference type="AlphaFoldDB" id="A0A830BII3"/>
<sequence length="168" mass="20398">MATWLNWEICRYYYRPIDWRIRCPINIMNFLYQRHIYGYCKTHASPSNGKIKFNEDLVHSIRARQGHHVFLCSINLYITIVSEDIGHNVNIPHQSFLIVQNDQYVELEQVFAQIRVRTPTLNFKEKVRKYIIQNQTERCIRALTCIIHPHLYMVMFIYYQKQVIYGYY</sequence>
<gene>
    <name evidence="5" type="ORF">PHJA_000864400</name>
</gene>
<dbReference type="Proteomes" id="UP000653305">
    <property type="component" value="Unassembled WGS sequence"/>
</dbReference>
<reference evidence="5" key="1">
    <citation type="submission" date="2020-07" db="EMBL/GenBank/DDBJ databases">
        <title>Ethylene signaling mediates host invasion by parasitic plants.</title>
        <authorList>
            <person name="Yoshida S."/>
        </authorList>
    </citation>
    <scope>NUCLEOTIDE SEQUENCE</scope>
    <source>
        <strain evidence="5">Okayama</strain>
    </source>
</reference>
<comment type="caution">
    <text evidence="5">The sequence shown here is derived from an EMBL/GenBank/DDBJ whole genome shotgun (WGS) entry which is preliminary data.</text>
</comment>
<evidence type="ECO:0000313" key="5">
    <source>
        <dbReference type="EMBL" id="GFP87207.1"/>
    </source>
</evidence>
<evidence type="ECO:0000256" key="2">
    <source>
        <dbReference type="ARBA" id="ARBA00022679"/>
    </source>
</evidence>
<proteinExistence type="predicted"/>
<dbReference type="PANTHER" id="PTHR34995">
    <property type="entry name" value="DNA-DIRECTED RNA POLYMERASE SUBUNIT BETA"/>
    <property type="match status" value="1"/>
</dbReference>
<dbReference type="OrthoDB" id="498011at2759"/>
<name>A0A830BII3_9LAMI</name>